<dbReference type="InterPro" id="IPR015421">
    <property type="entry name" value="PyrdxlP-dep_Trfase_major"/>
</dbReference>
<comment type="similarity">
    <text evidence="2 3">Belongs to the DegT/DnrJ/EryC1 family.</text>
</comment>
<dbReference type="Pfam" id="PF01041">
    <property type="entry name" value="DegT_DnrJ_EryC1"/>
    <property type="match status" value="1"/>
</dbReference>
<dbReference type="InterPro" id="IPR000653">
    <property type="entry name" value="DegT/StrS_aminotransferase"/>
</dbReference>
<protein>
    <submittedName>
        <fullName evidence="4">DegT/DnrJ/EryC1/StrS family aminotransferase</fullName>
        <ecNumber evidence="4">2.6.1.-</ecNumber>
    </submittedName>
</protein>
<dbReference type="Gene3D" id="3.90.1150.10">
    <property type="entry name" value="Aspartate Aminotransferase, domain 1"/>
    <property type="match status" value="1"/>
</dbReference>
<organism evidence="4 5">
    <name type="scientific">Halobacillus naozhouensis</name>
    <dbReference type="NCBI Taxonomy" id="554880"/>
    <lineage>
        <taxon>Bacteria</taxon>
        <taxon>Bacillati</taxon>
        <taxon>Bacillota</taxon>
        <taxon>Bacilli</taxon>
        <taxon>Bacillales</taxon>
        <taxon>Bacillaceae</taxon>
        <taxon>Halobacillus</taxon>
    </lineage>
</organism>
<evidence type="ECO:0000256" key="3">
    <source>
        <dbReference type="RuleBase" id="RU004508"/>
    </source>
</evidence>
<reference evidence="4 5" key="1">
    <citation type="submission" date="2023-04" db="EMBL/GenBank/DDBJ databases">
        <title>Genome sequence of Halobacillus naozhouensis KACC 21980.</title>
        <authorList>
            <person name="Kim S."/>
            <person name="Heo J."/>
            <person name="Kwon S.-W."/>
        </authorList>
    </citation>
    <scope>NUCLEOTIDE SEQUENCE [LARGE SCALE GENOMIC DNA]</scope>
    <source>
        <strain evidence="4 5">KCTC 13234</strain>
    </source>
</reference>
<gene>
    <name evidence="4" type="ORF">P9989_16305</name>
</gene>
<keyword evidence="4" id="KW-0032">Aminotransferase</keyword>
<dbReference type="PANTHER" id="PTHR30244:SF36">
    <property type="entry name" value="3-OXO-GLUCOSE-6-PHOSPHATE:GLUTAMATE AMINOTRANSFERASE"/>
    <property type="match status" value="1"/>
</dbReference>
<dbReference type="SUPFAM" id="SSF53383">
    <property type="entry name" value="PLP-dependent transferases"/>
    <property type="match status" value="1"/>
</dbReference>
<name>A0ABY8J819_9BACI</name>
<evidence type="ECO:0000256" key="1">
    <source>
        <dbReference type="ARBA" id="ARBA00022898"/>
    </source>
</evidence>
<evidence type="ECO:0000313" key="5">
    <source>
        <dbReference type="Proteomes" id="UP001221597"/>
    </source>
</evidence>
<evidence type="ECO:0000313" key="4">
    <source>
        <dbReference type="EMBL" id="WFT77016.1"/>
    </source>
</evidence>
<dbReference type="GO" id="GO:0008483">
    <property type="term" value="F:transaminase activity"/>
    <property type="evidence" value="ECO:0007669"/>
    <property type="project" value="UniProtKB-KW"/>
</dbReference>
<dbReference type="PANTHER" id="PTHR30244">
    <property type="entry name" value="TRANSAMINASE"/>
    <property type="match status" value="1"/>
</dbReference>
<proteinExistence type="inferred from homology"/>
<dbReference type="Gene3D" id="3.40.640.10">
    <property type="entry name" value="Type I PLP-dependent aspartate aminotransferase-like (Major domain)"/>
    <property type="match status" value="1"/>
</dbReference>
<dbReference type="CDD" id="cd00616">
    <property type="entry name" value="AHBA_syn"/>
    <property type="match status" value="1"/>
</dbReference>
<dbReference type="RefSeq" id="WP_283078953.1">
    <property type="nucleotide sequence ID" value="NZ_CP121671.1"/>
</dbReference>
<keyword evidence="1 3" id="KW-0663">Pyridoxal phosphate</keyword>
<sequence length="364" mass="41010">MVDLKEELRLIREPILVELTEVIESGDYILGKKSEELEKLVAQYVGADYGIGVANGTDALQLSLMALDIGPGDEVITTPFTFFATAEAIEQVGAKPVFVDIEEETYNIDPAKIEAAITPHTKALIIVHLYGQVADMKEIMKIAKTHQLKVIEDACQAIGSECDGRRVGALGDIGCFSFFPSKNLGAFGDAGIVVTNQKELYEKVSKLRNHGSETKYQHSTIGMNSRLDELQAAILLVKLYYLDIFLHKRKEIARRYTEHLHHLFKTPSVQENREHTFHQYCIELDNRDELAAELNKKGIASAIYYPIPLHLQEAFQHLHYKEGDFPVAEKSAKRILALPMFPMLSFQKQDYIMSTVKRLMKNNG</sequence>
<dbReference type="EMBL" id="CP121671">
    <property type="protein sequence ID" value="WFT77016.1"/>
    <property type="molecule type" value="Genomic_DNA"/>
</dbReference>
<dbReference type="InterPro" id="IPR015422">
    <property type="entry name" value="PyrdxlP-dep_Trfase_small"/>
</dbReference>
<dbReference type="PIRSF" id="PIRSF000390">
    <property type="entry name" value="PLP_StrS"/>
    <property type="match status" value="1"/>
</dbReference>
<dbReference type="Proteomes" id="UP001221597">
    <property type="component" value="Chromosome"/>
</dbReference>
<evidence type="ECO:0000256" key="2">
    <source>
        <dbReference type="ARBA" id="ARBA00037999"/>
    </source>
</evidence>
<dbReference type="EC" id="2.6.1.-" evidence="4"/>
<accession>A0ABY8J819</accession>
<dbReference type="InterPro" id="IPR015424">
    <property type="entry name" value="PyrdxlP-dep_Trfase"/>
</dbReference>
<keyword evidence="4" id="KW-0808">Transferase</keyword>
<keyword evidence="5" id="KW-1185">Reference proteome</keyword>